<dbReference type="FunFam" id="2.10.25.10:FF:000012">
    <property type="entry name" value="Delta-like protein"/>
    <property type="match status" value="1"/>
</dbReference>
<dbReference type="Pfam" id="PF00008">
    <property type="entry name" value="EGF"/>
    <property type="match status" value="2"/>
</dbReference>
<dbReference type="InterPro" id="IPR013111">
    <property type="entry name" value="EGF_extracell"/>
</dbReference>
<dbReference type="SUPFAM" id="SSF49899">
    <property type="entry name" value="Concanavalin A-like lectins/glucanases"/>
    <property type="match status" value="3"/>
</dbReference>
<dbReference type="PROSITE" id="PS50026">
    <property type="entry name" value="EGF_3"/>
    <property type="match status" value="4"/>
</dbReference>
<feature type="disulfide bond" evidence="6">
    <location>
        <begin position="242"/>
        <end position="251"/>
    </location>
</feature>
<dbReference type="SMART" id="SM00181">
    <property type="entry name" value="EGF"/>
    <property type="match status" value="4"/>
</dbReference>
<evidence type="ECO:0008006" key="13">
    <source>
        <dbReference type="Google" id="ProtNLM"/>
    </source>
</evidence>
<feature type="domain" description="EGF-like" evidence="9">
    <location>
        <begin position="513"/>
        <end position="551"/>
    </location>
</feature>
<feature type="disulfide bond" evidence="7">
    <location>
        <begin position="711"/>
        <end position="738"/>
    </location>
</feature>
<evidence type="ECO:0000259" key="10">
    <source>
        <dbReference type="PROSITE" id="PS50835"/>
    </source>
</evidence>
<evidence type="ECO:0000256" key="3">
    <source>
        <dbReference type="ARBA" id="ARBA00022737"/>
    </source>
</evidence>
<keyword evidence="3" id="KW-0677">Repeat</keyword>
<dbReference type="Proteomes" id="UP001187531">
    <property type="component" value="Unassembled WGS sequence"/>
</dbReference>
<evidence type="ECO:0000259" key="9">
    <source>
        <dbReference type="PROSITE" id="PS50026"/>
    </source>
</evidence>
<keyword evidence="4 6" id="KW-1015">Disulfide bond</keyword>
<feature type="domain" description="EGF-like" evidence="9">
    <location>
        <begin position="472"/>
        <end position="511"/>
    </location>
</feature>
<dbReference type="Pfam" id="PF07974">
    <property type="entry name" value="EGF_2"/>
    <property type="match status" value="1"/>
</dbReference>
<dbReference type="InterPro" id="IPR007110">
    <property type="entry name" value="Ig-like_dom"/>
</dbReference>
<dbReference type="InterPro" id="IPR001881">
    <property type="entry name" value="EGF-like_Ca-bd_dom"/>
</dbReference>
<feature type="domain" description="EGF-like" evidence="9">
    <location>
        <begin position="216"/>
        <end position="252"/>
    </location>
</feature>
<evidence type="ECO:0000256" key="6">
    <source>
        <dbReference type="PROSITE-ProRule" id="PRU00076"/>
    </source>
</evidence>
<dbReference type="GO" id="GO:0016318">
    <property type="term" value="P:ommatidial rotation"/>
    <property type="evidence" value="ECO:0007669"/>
    <property type="project" value="UniProtKB-ARBA"/>
</dbReference>
<dbReference type="PANTHER" id="PTHR15036">
    <property type="entry name" value="PIKACHURIN-LIKE PROTEIN"/>
    <property type="match status" value="1"/>
</dbReference>
<feature type="domain" description="Laminin G" evidence="8">
    <location>
        <begin position="41"/>
        <end position="218"/>
    </location>
</feature>
<feature type="disulfide bond" evidence="6">
    <location>
        <begin position="541"/>
        <end position="550"/>
    </location>
</feature>
<comment type="caution">
    <text evidence="6">Lacks conserved residue(s) required for the propagation of feature annotation.</text>
</comment>
<dbReference type="EMBL" id="JAVRJZ010000011">
    <property type="protein sequence ID" value="KAK2716784.1"/>
    <property type="molecule type" value="Genomic_DNA"/>
</dbReference>
<dbReference type="InterPro" id="IPR013320">
    <property type="entry name" value="ConA-like_dom_sf"/>
</dbReference>
<evidence type="ECO:0000259" key="8">
    <source>
        <dbReference type="PROSITE" id="PS50025"/>
    </source>
</evidence>
<organism evidence="11 12">
    <name type="scientific">Artemia franciscana</name>
    <name type="common">Brine shrimp</name>
    <name type="synonym">Artemia sanfranciscana</name>
    <dbReference type="NCBI Taxonomy" id="6661"/>
    <lineage>
        <taxon>Eukaryota</taxon>
        <taxon>Metazoa</taxon>
        <taxon>Ecdysozoa</taxon>
        <taxon>Arthropoda</taxon>
        <taxon>Crustacea</taxon>
        <taxon>Branchiopoda</taxon>
        <taxon>Anostraca</taxon>
        <taxon>Artemiidae</taxon>
        <taxon>Artemia</taxon>
    </lineage>
</organism>
<proteinExistence type="predicted"/>
<dbReference type="PROSITE" id="PS01186">
    <property type="entry name" value="EGF_2"/>
    <property type="match status" value="3"/>
</dbReference>
<dbReference type="AlphaFoldDB" id="A0AA88HZ11"/>
<dbReference type="GO" id="GO:0048056">
    <property type="term" value="P:R3/R4 cell differentiation"/>
    <property type="evidence" value="ECO:0007669"/>
    <property type="project" value="UniProtKB-ARBA"/>
</dbReference>
<sequence length="941" mass="101408">AKLTLPSVKAEDAGTYICTVTSGLDSSTLDIPTILSVTGVISYFPQAPLSYIALPTLPDAYLQFDIELSFKPEVPDGLILYSSQKEGSNGDFVSFGLSYGYPEFRFDMGSGPALIRASSPIQVGKWHTVRLSRNKKDGYMIVNDQSPYVGQAPGKFQGLDLLTPLYIGAVPDFRNIHKQAGFSQGFVGCISRLVLSGKNVKLNQEAQTSKGITACETCAMNPCLNNGVCQEAYAEQGYSCLCTPGFSGYHCEKIGETCYAGGCGGGRCVNEGASFQCYCPMGTAGAKCEEEIKVLVPSFKDGAYIAYQTPKALRRFITNIKFKTNDLKDSVILYCGQNSDGQGDFVSIAIKDGHVEFRFDTGSGPAILRSERPIRASEWITIKADRSLRDGSLIVNDMPVTKGKSPGTMGGLNLKTSLYIGGWDRQKIKISPGVGVSQPLSGCISNITVSSLNLDLIKSAVDSANVENCDASEGACTSLPCRNGGECIDTGYGPDDYACECPPGFSGIDCERKEDACSSGIACKNEGVCVVITGNEFRCLCPKGWSGKTCEDGTTFGSEASFGGNSYVELDRLMLPHTSSAVPETIAIVFSTTDSNGILFWHGQKPEIDGRGQDYLSIAIVDGFVEFSYELGSGPARIVAPVKVNDGKRHRIVARRTARDGSLEVDSFYNEQGQSGGTLQMMNTRGSIYIGGAPDVPLMTGKIHRHGFRGCIHKLSIQQDNPVDFYNDSLSSVNVTPCTSEGFDVDLKCNSLMDRVSEARRQIFQSCDPGEIQPKRVDANEFINSVSDIIDIITKFDADDVGLSVFVTCHPSEIPLIPADAFCALNCFANSCLSECVRTLLSGAIGCPPLFRQDCSVSLKQSLKALNFAFKACLFEKSVLSLHECKETLDTLDGIVSVRSDPFKTRWVAHTQDRGSAVSPPLQLISLMCPLVSVIKKCLVL</sequence>
<feature type="domain" description="Laminin G" evidence="8">
    <location>
        <begin position="557"/>
        <end position="738"/>
    </location>
</feature>
<reference evidence="11" key="1">
    <citation type="submission" date="2023-07" db="EMBL/GenBank/DDBJ databases">
        <title>Chromosome-level genome assembly of Artemia franciscana.</title>
        <authorList>
            <person name="Jo E."/>
        </authorList>
    </citation>
    <scope>NUCLEOTIDE SEQUENCE</scope>
    <source>
        <tissue evidence="11">Whole body</tissue>
    </source>
</reference>
<dbReference type="Gene3D" id="2.10.25.10">
    <property type="entry name" value="Laminin"/>
    <property type="match status" value="3"/>
</dbReference>
<dbReference type="Gene3D" id="2.60.120.200">
    <property type="match status" value="3"/>
</dbReference>
<evidence type="ECO:0000256" key="2">
    <source>
        <dbReference type="ARBA" id="ARBA00022729"/>
    </source>
</evidence>
<dbReference type="PROSITE" id="PS00022">
    <property type="entry name" value="EGF_1"/>
    <property type="match status" value="4"/>
</dbReference>
<dbReference type="PROSITE" id="PS50025">
    <property type="entry name" value="LAM_G_DOMAIN"/>
    <property type="match status" value="3"/>
</dbReference>
<evidence type="ECO:0000313" key="12">
    <source>
        <dbReference type="Proteomes" id="UP001187531"/>
    </source>
</evidence>
<keyword evidence="2" id="KW-0732">Signal</keyword>
<evidence type="ECO:0000256" key="7">
    <source>
        <dbReference type="PROSITE-ProRule" id="PRU00122"/>
    </source>
</evidence>
<accession>A0AA88HZ11</accession>
<evidence type="ECO:0000256" key="1">
    <source>
        <dbReference type="ARBA" id="ARBA00022536"/>
    </source>
</evidence>
<dbReference type="InterPro" id="IPR001791">
    <property type="entry name" value="Laminin_G"/>
</dbReference>
<dbReference type="GO" id="GO:0005509">
    <property type="term" value="F:calcium ion binding"/>
    <property type="evidence" value="ECO:0007669"/>
    <property type="project" value="InterPro"/>
</dbReference>
<protein>
    <recommendedName>
        <fullName evidence="13">Basement membrane-specific heparan sulfate proteoglycan core protein</fullName>
    </recommendedName>
</protein>
<feature type="disulfide bond" evidence="6">
    <location>
        <begin position="279"/>
        <end position="288"/>
    </location>
</feature>
<dbReference type="PANTHER" id="PTHR15036:SF85">
    <property type="entry name" value="SP2353, ISOFORM A"/>
    <property type="match status" value="1"/>
</dbReference>
<comment type="caution">
    <text evidence="11">The sequence shown here is derived from an EMBL/GenBank/DDBJ whole genome shotgun (WGS) entry which is preliminary data.</text>
</comment>
<keyword evidence="1 6" id="KW-0245">EGF-like domain</keyword>
<dbReference type="GO" id="GO:0016020">
    <property type="term" value="C:membrane"/>
    <property type="evidence" value="ECO:0007669"/>
    <property type="project" value="UniProtKB-SubCell"/>
</dbReference>
<dbReference type="CDD" id="cd00054">
    <property type="entry name" value="EGF_CA"/>
    <property type="match status" value="4"/>
</dbReference>
<gene>
    <name evidence="11" type="ORF">QYM36_007057</name>
</gene>
<dbReference type="InterPro" id="IPR050372">
    <property type="entry name" value="Neurexin-related_CASP"/>
</dbReference>
<dbReference type="SUPFAM" id="SSF57196">
    <property type="entry name" value="EGF/Laminin"/>
    <property type="match status" value="2"/>
</dbReference>
<name>A0AA88HZ11_ARTSF</name>
<dbReference type="InterPro" id="IPR000152">
    <property type="entry name" value="EGF-type_Asp/Asn_hydroxyl_site"/>
</dbReference>
<dbReference type="PROSITE" id="PS50835">
    <property type="entry name" value="IG_LIKE"/>
    <property type="match status" value="1"/>
</dbReference>
<feature type="domain" description="Laminin G" evidence="8">
    <location>
        <begin position="294"/>
        <end position="476"/>
    </location>
</feature>
<feature type="domain" description="Ig-like" evidence="10">
    <location>
        <begin position="1"/>
        <end position="36"/>
    </location>
</feature>
<evidence type="ECO:0000256" key="4">
    <source>
        <dbReference type="ARBA" id="ARBA00023157"/>
    </source>
</evidence>
<evidence type="ECO:0000256" key="5">
    <source>
        <dbReference type="ARBA" id="ARBA00023180"/>
    </source>
</evidence>
<evidence type="ECO:0000313" key="11">
    <source>
        <dbReference type="EMBL" id="KAK2716784.1"/>
    </source>
</evidence>
<feature type="disulfide bond" evidence="6">
    <location>
        <begin position="223"/>
        <end position="240"/>
    </location>
</feature>
<dbReference type="PROSITE" id="PS00010">
    <property type="entry name" value="ASX_HYDROXYL"/>
    <property type="match status" value="1"/>
</dbReference>
<keyword evidence="12" id="KW-1185">Reference proteome</keyword>
<feature type="disulfide bond" evidence="6">
    <location>
        <begin position="501"/>
        <end position="510"/>
    </location>
</feature>
<feature type="non-terminal residue" evidence="11">
    <location>
        <position position="1"/>
    </location>
</feature>
<dbReference type="GO" id="GO:0050769">
    <property type="term" value="P:positive regulation of neurogenesis"/>
    <property type="evidence" value="ECO:0007669"/>
    <property type="project" value="UniProtKB-ARBA"/>
</dbReference>
<keyword evidence="5" id="KW-0325">Glycoprotein</keyword>
<dbReference type="CDD" id="cd00110">
    <property type="entry name" value="LamG"/>
    <property type="match status" value="3"/>
</dbReference>
<dbReference type="SMART" id="SM00282">
    <property type="entry name" value="LamG"/>
    <property type="match status" value="3"/>
</dbReference>
<dbReference type="SMART" id="SM00179">
    <property type="entry name" value="EGF_CA"/>
    <property type="match status" value="4"/>
</dbReference>
<feature type="domain" description="EGF-like" evidence="9">
    <location>
        <begin position="259"/>
        <end position="289"/>
    </location>
</feature>
<dbReference type="Pfam" id="PF00054">
    <property type="entry name" value="Laminin_G_1"/>
    <property type="match status" value="3"/>
</dbReference>
<dbReference type="InterPro" id="IPR000742">
    <property type="entry name" value="EGF"/>
</dbReference>